<protein>
    <submittedName>
        <fullName evidence="2">Uncharacterized protein</fullName>
    </submittedName>
</protein>
<feature type="region of interest" description="Disordered" evidence="1">
    <location>
        <begin position="1"/>
        <end position="33"/>
    </location>
</feature>
<proteinExistence type="predicted"/>
<dbReference type="OrthoDB" id="10419889at2759"/>
<evidence type="ECO:0000313" key="2">
    <source>
        <dbReference type="EMBL" id="OQR98964.1"/>
    </source>
</evidence>
<evidence type="ECO:0000313" key="3">
    <source>
        <dbReference type="Proteomes" id="UP000243579"/>
    </source>
</evidence>
<feature type="region of interest" description="Disordered" evidence="1">
    <location>
        <begin position="176"/>
        <end position="215"/>
    </location>
</feature>
<feature type="region of interest" description="Disordered" evidence="1">
    <location>
        <begin position="136"/>
        <end position="164"/>
    </location>
</feature>
<organism evidence="2 3">
    <name type="scientific">Achlya hypogyna</name>
    <name type="common">Oomycete</name>
    <name type="synonym">Protoachlya hypogyna</name>
    <dbReference type="NCBI Taxonomy" id="1202772"/>
    <lineage>
        <taxon>Eukaryota</taxon>
        <taxon>Sar</taxon>
        <taxon>Stramenopiles</taxon>
        <taxon>Oomycota</taxon>
        <taxon>Saprolegniomycetes</taxon>
        <taxon>Saprolegniales</taxon>
        <taxon>Achlyaceae</taxon>
        <taxon>Achlya</taxon>
    </lineage>
</organism>
<accession>A0A1V9ZLT9</accession>
<evidence type="ECO:0000256" key="1">
    <source>
        <dbReference type="SAM" id="MobiDB-lite"/>
    </source>
</evidence>
<name>A0A1V9ZLT9_ACHHY</name>
<sequence length="215" mass="24018">MQSPLPSSPMMRPLLKLPPRQAPSSPLPPPRATVTAVFETPSSVAAPRIDLSQTSTWLRDDDAIMQAYDRARRIDQKPTPVLRPAAPKIDMAALHRQCVDAIARYTKRVEERRVQMERLKLYSIPKAPFYHAAMTFQTPEPSRRRTPPSASPLRTASTIESCSPDDYHHVQKTLDFTDSQPASPDSMLKTPIEGRRASCDPCVSETPETPDAIHL</sequence>
<gene>
    <name evidence="2" type="ORF">ACHHYP_07493</name>
</gene>
<dbReference type="Proteomes" id="UP000243579">
    <property type="component" value="Unassembled WGS sequence"/>
</dbReference>
<reference evidence="2 3" key="1">
    <citation type="journal article" date="2014" name="Genome Biol. Evol.">
        <title>The secreted proteins of Achlya hypogyna and Thraustotheca clavata identify the ancestral oomycete secretome and reveal gene acquisitions by horizontal gene transfer.</title>
        <authorList>
            <person name="Misner I."/>
            <person name="Blouin N."/>
            <person name="Leonard G."/>
            <person name="Richards T.A."/>
            <person name="Lane C.E."/>
        </authorList>
    </citation>
    <scope>NUCLEOTIDE SEQUENCE [LARGE SCALE GENOMIC DNA]</scope>
    <source>
        <strain evidence="2 3">ATCC 48635</strain>
    </source>
</reference>
<feature type="compositionally biased region" description="Low complexity" evidence="1">
    <location>
        <begin position="1"/>
        <end position="24"/>
    </location>
</feature>
<comment type="caution">
    <text evidence="2">The sequence shown here is derived from an EMBL/GenBank/DDBJ whole genome shotgun (WGS) entry which is preliminary data.</text>
</comment>
<keyword evidence="3" id="KW-1185">Reference proteome</keyword>
<dbReference type="EMBL" id="JNBR01000075">
    <property type="protein sequence ID" value="OQR98964.1"/>
    <property type="molecule type" value="Genomic_DNA"/>
</dbReference>
<dbReference type="AlphaFoldDB" id="A0A1V9ZLT9"/>